<organism evidence="2 3">
    <name type="scientific">Galerina marginata (strain CBS 339.88)</name>
    <dbReference type="NCBI Taxonomy" id="685588"/>
    <lineage>
        <taxon>Eukaryota</taxon>
        <taxon>Fungi</taxon>
        <taxon>Dikarya</taxon>
        <taxon>Basidiomycota</taxon>
        <taxon>Agaricomycotina</taxon>
        <taxon>Agaricomycetes</taxon>
        <taxon>Agaricomycetidae</taxon>
        <taxon>Agaricales</taxon>
        <taxon>Agaricineae</taxon>
        <taxon>Strophariaceae</taxon>
        <taxon>Galerina</taxon>
    </lineage>
</organism>
<dbReference type="AlphaFoldDB" id="A0A067THM7"/>
<proteinExistence type="predicted"/>
<evidence type="ECO:0000256" key="1">
    <source>
        <dbReference type="SAM" id="Phobius"/>
    </source>
</evidence>
<reference evidence="3" key="1">
    <citation type="journal article" date="2014" name="Proc. Natl. Acad. Sci. U.S.A.">
        <title>Extensive sampling of basidiomycete genomes demonstrates inadequacy of the white-rot/brown-rot paradigm for wood decay fungi.</title>
        <authorList>
            <person name="Riley R."/>
            <person name="Salamov A.A."/>
            <person name="Brown D.W."/>
            <person name="Nagy L.G."/>
            <person name="Floudas D."/>
            <person name="Held B.W."/>
            <person name="Levasseur A."/>
            <person name="Lombard V."/>
            <person name="Morin E."/>
            <person name="Otillar R."/>
            <person name="Lindquist E.A."/>
            <person name="Sun H."/>
            <person name="LaButti K.M."/>
            <person name="Schmutz J."/>
            <person name="Jabbour D."/>
            <person name="Luo H."/>
            <person name="Baker S.E."/>
            <person name="Pisabarro A.G."/>
            <person name="Walton J.D."/>
            <person name="Blanchette R.A."/>
            <person name="Henrissat B."/>
            <person name="Martin F."/>
            <person name="Cullen D."/>
            <person name="Hibbett D.S."/>
            <person name="Grigoriev I.V."/>
        </authorList>
    </citation>
    <scope>NUCLEOTIDE SEQUENCE [LARGE SCALE GENOMIC DNA]</scope>
    <source>
        <strain evidence="3">CBS 339.88</strain>
    </source>
</reference>
<dbReference type="Proteomes" id="UP000027222">
    <property type="component" value="Unassembled WGS sequence"/>
</dbReference>
<keyword evidence="1" id="KW-1133">Transmembrane helix</keyword>
<sequence length="142" mass="16157">MYNSGLTVITYTIHTIIISRTENYIYPSERSHPRISAKNAIERNAQSVVHPCTEFLCALLKRQVRRRNQRGFFMIKSCLGTLRFLVCIFIYGIEWVSTEVFCVSGSPVRRFLSVASDCPPRASSTVDILNHEKSMLQLTGPV</sequence>
<keyword evidence="3" id="KW-1185">Reference proteome</keyword>
<keyword evidence="1" id="KW-0472">Membrane</keyword>
<name>A0A067THM7_GALM3</name>
<accession>A0A067THM7</accession>
<keyword evidence="1" id="KW-0812">Transmembrane</keyword>
<feature type="transmembrane region" description="Helical" evidence="1">
    <location>
        <begin position="71"/>
        <end position="93"/>
    </location>
</feature>
<evidence type="ECO:0000313" key="3">
    <source>
        <dbReference type="Proteomes" id="UP000027222"/>
    </source>
</evidence>
<dbReference type="HOGENOM" id="CLU_1815948_0_0_1"/>
<gene>
    <name evidence="2" type="ORF">GALMADRAFT_1363705</name>
</gene>
<dbReference type="EMBL" id="KL142373">
    <property type="protein sequence ID" value="KDR79404.1"/>
    <property type="molecule type" value="Genomic_DNA"/>
</dbReference>
<evidence type="ECO:0000313" key="2">
    <source>
        <dbReference type="EMBL" id="KDR79404.1"/>
    </source>
</evidence>
<protein>
    <submittedName>
        <fullName evidence="2">Uncharacterized protein</fullName>
    </submittedName>
</protein>